<dbReference type="SMART" id="SM00248">
    <property type="entry name" value="ANK"/>
    <property type="match status" value="11"/>
</dbReference>
<dbReference type="PANTHER" id="PTHR24118">
    <property type="entry name" value="POTE ANKYRIN DOMAIN"/>
    <property type="match status" value="1"/>
</dbReference>
<feature type="repeat" description="ANK" evidence="1">
    <location>
        <begin position="645"/>
        <end position="666"/>
    </location>
</feature>
<evidence type="ECO:0000256" key="1">
    <source>
        <dbReference type="PROSITE-ProRule" id="PRU00023"/>
    </source>
</evidence>
<dbReference type="SUPFAM" id="SSF48403">
    <property type="entry name" value="Ankyrin repeat"/>
    <property type="match status" value="1"/>
</dbReference>
<keyword evidence="1" id="KW-0040">ANK repeat</keyword>
<name>A0A1I1REI6_9BURK</name>
<feature type="repeat" description="ANK" evidence="1">
    <location>
        <begin position="612"/>
        <end position="644"/>
    </location>
</feature>
<feature type="repeat" description="ANK" evidence="1">
    <location>
        <begin position="756"/>
        <end position="788"/>
    </location>
</feature>
<dbReference type="PROSITE" id="PS50088">
    <property type="entry name" value="ANK_REPEAT"/>
    <property type="match status" value="7"/>
</dbReference>
<dbReference type="InterPro" id="IPR036770">
    <property type="entry name" value="Ankyrin_rpt-contain_sf"/>
</dbReference>
<evidence type="ECO:0000256" key="2">
    <source>
        <dbReference type="SAM" id="MobiDB-lite"/>
    </source>
</evidence>
<sequence length="920" mass="99675">MRITPLFRPQARTDAPAQPYSEQTAVRYERRRDGPSVRAFEKSARGKQLIQQYRTGIETLQRFLRDNHPSPARAQQAAHALDTFHQRVREGADGFFSGHVTRLYGEGKASLDTLCVAITDEATPLSTRIDILENLAEGLQVCSEGSLANLVMAVQELSLNKGLHTHAQKTWEGMLDQALRDFSQARHGDSEHYEINEIHYVNGYRNLLAKKFQVAGRDDQFVDRPTVNAHAADALAFAEARVAPEALVRNLAEECLAELQEHFRPHLGCALTEETAYRLHAEYRDHLETGLQSRFGPIPAAVVISGHEPTGSEEAPYSVIADPALLMRTIAKNMKTQGLIEKEKFAVIDTSKTQDGMRRIKRIGTGDFYVKETTRAGDVGYRSVRVSDLPPAAEWSSELLMHALAATKDPEELRGLDPARVWPLIRSAASVSGTPWQAALMHPALQRYRASSPSIESALVGRAVEEVEKLAEEDRPAAVAQSLAAGDVATANWLASLPMPASWKDANGNTLLHHAAAAGANAVVSLLATPALLQSTNARGDTPLLQAARHGRTQTVSHLLGAGAAFGTRNRQGETVLYLAAQAGDVASVGILVQTLTQNRKDRGALDTASNTGRTPLMVAAANGQEAIVKMLRSAGANVAVASHDGTTALHEAARRGRVGIARLLMPARQGYLGSLRPRTDRANPDAHMIDRTTPLMDAVRHAQYEMAAFLAPISDLSRTDASERCPLMQAIARQDVRMAKVLIAAQADVLREQPDGTTPLMQSAKTGNTEMMALLLQSGAKVNALTKTENSALGIAAKRGHAEAVRLLLAAGAKPDAGNDREVTPLMYAAREGHTDVLRVLLAREDVEELDWSSEYDESALMLAAMSGHADAVQLLLDAGARTGLKRSLGIAREARDYAVLNVLERAQRADRAPRRAAP</sequence>
<keyword evidence="4" id="KW-1185">Reference proteome</keyword>
<dbReference type="Proteomes" id="UP000199517">
    <property type="component" value="Unassembled WGS sequence"/>
</dbReference>
<dbReference type="AlphaFoldDB" id="A0A1I1REI6"/>
<proteinExistence type="predicted"/>
<feature type="region of interest" description="Disordered" evidence="2">
    <location>
        <begin position="1"/>
        <end position="22"/>
    </location>
</feature>
<protein>
    <submittedName>
        <fullName evidence="3">Ankyrin repeat</fullName>
    </submittedName>
</protein>
<evidence type="ECO:0000313" key="4">
    <source>
        <dbReference type="Proteomes" id="UP000199517"/>
    </source>
</evidence>
<feature type="repeat" description="ANK" evidence="1">
    <location>
        <begin position="789"/>
        <end position="821"/>
    </location>
</feature>
<feature type="repeat" description="ANK" evidence="1">
    <location>
        <begin position="857"/>
        <end position="889"/>
    </location>
</feature>
<gene>
    <name evidence="3" type="ORF">SAMN04489710_10153</name>
</gene>
<accession>A0A1I1REI6</accession>
<dbReference type="PANTHER" id="PTHR24118:SF99">
    <property type="entry name" value="POTE ANKYRIN DOMAIN FAMILY MEMBER 3C-RELATED"/>
    <property type="match status" value="1"/>
</dbReference>
<dbReference type="PROSITE" id="PS50297">
    <property type="entry name" value="ANK_REP_REGION"/>
    <property type="match status" value="7"/>
</dbReference>
<dbReference type="Gene3D" id="1.25.40.20">
    <property type="entry name" value="Ankyrin repeat-containing domain"/>
    <property type="match status" value="3"/>
</dbReference>
<dbReference type="Pfam" id="PF12796">
    <property type="entry name" value="Ank_2"/>
    <property type="match status" value="2"/>
</dbReference>
<dbReference type="PRINTS" id="PR01415">
    <property type="entry name" value="ANKYRIN"/>
</dbReference>
<feature type="repeat" description="ANK" evidence="1">
    <location>
        <begin position="822"/>
        <end position="843"/>
    </location>
</feature>
<dbReference type="RefSeq" id="WP_092948658.1">
    <property type="nucleotide sequence ID" value="NZ_FOMQ01000001.1"/>
</dbReference>
<dbReference type="EMBL" id="FOMQ01000001">
    <property type="protein sequence ID" value="SFD32652.1"/>
    <property type="molecule type" value="Genomic_DNA"/>
</dbReference>
<evidence type="ECO:0000313" key="3">
    <source>
        <dbReference type="EMBL" id="SFD32652.1"/>
    </source>
</evidence>
<reference evidence="4" key="1">
    <citation type="submission" date="2016-10" db="EMBL/GenBank/DDBJ databases">
        <authorList>
            <person name="Varghese N."/>
            <person name="Submissions S."/>
        </authorList>
    </citation>
    <scope>NUCLEOTIDE SEQUENCE [LARGE SCALE GENOMIC DNA]</scope>
    <source>
        <strain evidence="4">DSM 7481</strain>
    </source>
</reference>
<dbReference type="InterPro" id="IPR002110">
    <property type="entry name" value="Ankyrin_rpt"/>
</dbReference>
<dbReference type="OrthoDB" id="671583at2"/>
<organism evidence="3 4">
    <name type="scientific">Paracidovorax konjaci</name>
    <dbReference type="NCBI Taxonomy" id="32040"/>
    <lineage>
        <taxon>Bacteria</taxon>
        <taxon>Pseudomonadati</taxon>
        <taxon>Pseudomonadota</taxon>
        <taxon>Betaproteobacteria</taxon>
        <taxon>Burkholderiales</taxon>
        <taxon>Comamonadaceae</taxon>
        <taxon>Paracidovorax</taxon>
    </lineage>
</organism>
<feature type="repeat" description="ANK" evidence="1">
    <location>
        <begin position="539"/>
        <end position="571"/>
    </location>
</feature>
<dbReference type="STRING" id="32040.SAMN04489710_10153"/>
<dbReference type="Pfam" id="PF00023">
    <property type="entry name" value="Ank"/>
    <property type="match status" value="2"/>
</dbReference>